<dbReference type="InterPro" id="IPR002937">
    <property type="entry name" value="Amino_oxidase"/>
</dbReference>
<comment type="similarity">
    <text evidence="2">Belongs to the flavin monoamine oxidase family.</text>
</comment>
<name>A0AAQ0FFI4_BURCE</name>
<dbReference type="GO" id="GO:0016491">
    <property type="term" value="F:oxidoreductase activity"/>
    <property type="evidence" value="ECO:0007669"/>
    <property type="project" value="UniProtKB-KW"/>
</dbReference>
<dbReference type="AlphaFoldDB" id="A0AAQ0FFI4"/>
<gene>
    <name evidence="6" type="ORF">DPR02_09535</name>
</gene>
<sequence length="455" mass="49475">MTTIDDVANQKSDVLIIGAGLSGMKAALELKNAGKRVLILEARDRIGGRSMPGEVGGQTVDFGGQWVGASQNLLRQQAIELDVPMYRQYTSGNSLVNIDGKVHAYSSTPKLPFLSTLELGLTLHRWKRDMQTLPVGAPWLAENALEWDAMSIEVWLDKHVDTTAARDFARLVTSAITCTESLHVSYLFFLECLRQGGGLEAMMAVEGGAQQDKFLGGAWQIPKRMAERLDGCIVLNAAVSAIEQNANGVRVTCAQGAFEASYAIVTAPPPLASRIRFVPPLPVKRAGLLQRMQMGAVIKMHVAYPTPFWRRHGLNGSVASVGHHLGFVFDQSPEDESIGVLVGLIEGNHALELSGLSQEARREHIVADLVHYFGDEAAAPLDYADYDWTTDEWALGGYASHMPPGVLTSYGSSIREPFGRIHWAGTETATECIGYFEGALESGIRAANEVMDLLR</sequence>
<dbReference type="PANTHER" id="PTHR43563:SF1">
    <property type="entry name" value="AMINE OXIDASE [FLAVIN-CONTAINING] B"/>
    <property type="match status" value="1"/>
</dbReference>
<dbReference type="Gene3D" id="3.50.50.60">
    <property type="entry name" value="FAD/NAD(P)-binding domain"/>
    <property type="match status" value="1"/>
</dbReference>
<feature type="domain" description="Amine oxidase" evidence="5">
    <location>
        <begin position="21"/>
        <end position="451"/>
    </location>
</feature>
<dbReference type="InterPro" id="IPR001613">
    <property type="entry name" value="Flavin_amine_oxidase"/>
</dbReference>
<dbReference type="InterPro" id="IPR036188">
    <property type="entry name" value="FAD/NAD-bd_sf"/>
</dbReference>
<feature type="binding site" evidence="4">
    <location>
        <position position="427"/>
    </location>
    <ligand>
        <name>FAD</name>
        <dbReference type="ChEBI" id="CHEBI:57692"/>
    </ligand>
</feature>
<dbReference type="Proteomes" id="UP000248899">
    <property type="component" value="Unassembled WGS sequence"/>
</dbReference>
<dbReference type="PANTHER" id="PTHR43563">
    <property type="entry name" value="AMINE OXIDASE"/>
    <property type="match status" value="1"/>
</dbReference>
<dbReference type="PRINTS" id="PR00757">
    <property type="entry name" value="AMINEOXDASEF"/>
</dbReference>
<dbReference type="Gene3D" id="3.90.660.10">
    <property type="match status" value="1"/>
</dbReference>
<evidence type="ECO:0000256" key="3">
    <source>
        <dbReference type="ARBA" id="ARBA00023002"/>
    </source>
</evidence>
<evidence type="ECO:0000313" key="7">
    <source>
        <dbReference type="Proteomes" id="UP000248899"/>
    </source>
</evidence>
<evidence type="ECO:0000313" key="6">
    <source>
        <dbReference type="EMBL" id="RAQ12942.1"/>
    </source>
</evidence>
<evidence type="ECO:0000256" key="4">
    <source>
        <dbReference type="PIRSR" id="PIRSR601613-1"/>
    </source>
</evidence>
<protein>
    <recommendedName>
        <fullName evidence="5">Amine oxidase domain-containing protein</fullName>
    </recommendedName>
</protein>
<evidence type="ECO:0000256" key="1">
    <source>
        <dbReference type="ARBA" id="ARBA00001974"/>
    </source>
</evidence>
<dbReference type="SUPFAM" id="SSF51905">
    <property type="entry name" value="FAD/NAD(P)-binding domain"/>
    <property type="match status" value="1"/>
</dbReference>
<dbReference type="Gene3D" id="1.10.405.10">
    <property type="entry name" value="Guanine Nucleotide Dissociation Inhibitor, domain 1"/>
    <property type="match status" value="1"/>
</dbReference>
<feature type="binding site" evidence="4">
    <location>
        <position position="22"/>
    </location>
    <ligand>
        <name>FAD</name>
        <dbReference type="ChEBI" id="CHEBI:57692"/>
    </ligand>
</feature>
<reference evidence="6 7" key="1">
    <citation type="submission" date="2018-06" db="EMBL/GenBank/DDBJ databases">
        <title>Towards the identification of Burkholderia cepacia strain which caused fatal septicemia.</title>
        <authorList>
            <person name="Bui L.A.T."/>
            <person name="Zakharova I.B."/>
            <person name="Shpak I.M."/>
            <person name="Teteryatnikova N."/>
            <person name="Ustinov D.V."/>
            <person name="Kuzyutina Y.A."/>
            <person name="Nguyen H.N."/>
            <person name="Antonov A.S."/>
            <person name="Avdyusheva E.F."/>
            <person name="Victorov D.V."/>
        </authorList>
    </citation>
    <scope>NUCLEOTIDE SEQUENCE [LARGE SCALE GENOMIC DNA]</scope>
    <source>
        <strain evidence="6 7">PT02</strain>
    </source>
</reference>
<dbReference type="InterPro" id="IPR050703">
    <property type="entry name" value="Flavin_MAO"/>
</dbReference>
<dbReference type="GeneID" id="56663432"/>
<dbReference type="RefSeq" id="WP_111939364.1">
    <property type="nucleotide sequence ID" value="NZ_CP045236.1"/>
</dbReference>
<dbReference type="SUPFAM" id="SSF54373">
    <property type="entry name" value="FAD-linked reductases, C-terminal domain"/>
    <property type="match status" value="1"/>
</dbReference>
<evidence type="ECO:0000256" key="2">
    <source>
        <dbReference type="ARBA" id="ARBA00005995"/>
    </source>
</evidence>
<comment type="caution">
    <text evidence="6">The sequence shown here is derived from an EMBL/GenBank/DDBJ whole genome shotgun (WGS) entry which is preliminary data.</text>
</comment>
<accession>A0AAQ0FFI4</accession>
<dbReference type="Pfam" id="PF01593">
    <property type="entry name" value="Amino_oxidase"/>
    <property type="match status" value="1"/>
</dbReference>
<feature type="binding site" evidence="4">
    <location>
        <position position="239"/>
    </location>
    <ligand>
        <name>FAD</name>
        <dbReference type="ChEBI" id="CHEBI:57692"/>
    </ligand>
</feature>
<organism evidence="6 7">
    <name type="scientific">Burkholderia cepacia</name>
    <name type="common">Pseudomonas cepacia</name>
    <dbReference type="NCBI Taxonomy" id="292"/>
    <lineage>
        <taxon>Bacteria</taxon>
        <taxon>Pseudomonadati</taxon>
        <taxon>Pseudomonadota</taxon>
        <taxon>Betaproteobacteria</taxon>
        <taxon>Burkholderiales</taxon>
        <taxon>Burkholderiaceae</taxon>
        <taxon>Burkholderia</taxon>
        <taxon>Burkholderia cepacia complex</taxon>
    </lineage>
</organism>
<feature type="binding site" evidence="4">
    <location>
        <begin position="41"/>
        <end position="42"/>
    </location>
    <ligand>
        <name>FAD</name>
        <dbReference type="ChEBI" id="CHEBI:57692"/>
    </ligand>
</feature>
<keyword evidence="3" id="KW-0560">Oxidoreductase</keyword>
<evidence type="ECO:0000259" key="5">
    <source>
        <dbReference type="Pfam" id="PF01593"/>
    </source>
</evidence>
<dbReference type="EMBL" id="QLUZ01000004">
    <property type="protein sequence ID" value="RAQ12942.1"/>
    <property type="molecule type" value="Genomic_DNA"/>
</dbReference>
<comment type="cofactor">
    <cofactor evidence="1">
        <name>FAD</name>
        <dbReference type="ChEBI" id="CHEBI:57692"/>
    </cofactor>
</comment>
<proteinExistence type="inferred from homology"/>